<dbReference type="GeneID" id="120258643"/>
<dbReference type="Gene3D" id="3.60.10.10">
    <property type="entry name" value="Endonuclease/exonuclease/phosphatase"/>
    <property type="match status" value="1"/>
</dbReference>
<reference evidence="3" key="1">
    <citation type="submission" date="2025-08" db="UniProtKB">
        <authorList>
            <consortium name="RefSeq"/>
        </authorList>
    </citation>
    <scope>IDENTIFICATION</scope>
</reference>
<evidence type="ECO:0000259" key="1">
    <source>
        <dbReference type="PROSITE" id="PS50878"/>
    </source>
</evidence>
<dbReference type="InterPro" id="IPR000477">
    <property type="entry name" value="RT_dom"/>
</dbReference>
<dbReference type="InterPro" id="IPR036691">
    <property type="entry name" value="Endo/exonu/phosph_ase_sf"/>
</dbReference>
<sequence>MAAVVATVTVEAAPTSSSSFSASLPSPSQESELDSVTPAIWRSLGGNHFDDYYWSPSQGSSDGMIIGWNSSTLKGKLIHSSKFCLTVEFHNSLIEDIWLCTSVYGPNDKHLKQSFWNEIRSSNGGKTNPWVICGDFNAIFSTLDKNQGVPFREDITQAQALMRDLNLVEPPSVGFGDLIQTWWKEVNPQGCGAFILSKKLSHTRAKLRAWANTSFGSIKLWKLNILREIENLDVIKDTRCLSESELQRDSELKQTLHNTLNLEETYWRQRSRVTWLKEGDSNTKFFHAVANGRRNHFYFGSSNLERINWANIVLIPKTNSPELVSDFRPISLINSSLKIISKVLASKLGKVIDSLIETHQSVFIAGRCILDNIVAAEETISSLQKRRIMGNIIKVDFAKAFDMVNWDFLLDLLKAHGFGERWIGWIERLMFTSKSSILVNGSVNGFVRHKRDLRHGDPLSPLLFILVVDVLSSLLSNALDSGILYGVPLGSQGKICHLQYVDDLLILTAGGA</sequence>
<proteinExistence type="predicted"/>
<keyword evidence="2" id="KW-1185">Reference proteome</keyword>
<evidence type="ECO:0000313" key="3">
    <source>
        <dbReference type="RefSeq" id="XP_039122027.1"/>
    </source>
</evidence>
<dbReference type="AlphaFoldDB" id="A0AB40B424"/>
<gene>
    <name evidence="3" type="primary">LOC120258643</name>
</gene>
<dbReference type="Pfam" id="PF00078">
    <property type="entry name" value="RVT_1"/>
    <property type="match status" value="1"/>
</dbReference>
<dbReference type="PANTHER" id="PTHR19446">
    <property type="entry name" value="REVERSE TRANSCRIPTASES"/>
    <property type="match status" value="1"/>
</dbReference>
<dbReference type="RefSeq" id="XP_039122027.1">
    <property type="nucleotide sequence ID" value="XM_039266093.1"/>
</dbReference>
<protein>
    <submittedName>
        <fullName evidence="3">Uncharacterized protein LOC120258643</fullName>
    </submittedName>
</protein>
<organism evidence="2 3">
    <name type="scientific">Dioscorea cayennensis subsp. rotundata</name>
    <name type="common">White Guinea yam</name>
    <name type="synonym">Dioscorea rotundata</name>
    <dbReference type="NCBI Taxonomy" id="55577"/>
    <lineage>
        <taxon>Eukaryota</taxon>
        <taxon>Viridiplantae</taxon>
        <taxon>Streptophyta</taxon>
        <taxon>Embryophyta</taxon>
        <taxon>Tracheophyta</taxon>
        <taxon>Spermatophyta</taxon>
        <taxon>Magnoliopsida</taxon>
        <taxon>Liliopsida</taxon>
        <taxon>Dioscoreales</taxon>
        <taxon>Dioscoreaceae</taxon>
        <taxon>Dioscorea</taxon>
    </lineage>
</organism>
<dbReference type="CDD" id="cd01650">
    <property type="entry name" value="RT_nLTR_like"/>
    <property type="match status" value="1"/>
</dbReference>
<dbReference type="PROSITE" id="PS50878">
    <property type="entry name" value="RT_POL"/>
    <property type="match status" value="1"/>
</dbReference>
<accession>A0AB40B424</accession>
<evidence type="ECO:0000313" key="2">
    <source>
        <dbReference type="Proteomes" id="UP001515500"/>
    </source>
</evidence>
<dbReference type="SUPFAM" id="SSF56219">
    <property type="entry name" value="DNase I-like"/>
    <property type="match status" value="1"/>
</dbReference>
<dbReference type="Proteomes" id="UP001515500">
    <property type="component" value="Chromosome 4"/>
</dbReference>
<name>A0AB40B424_DIOCR</name>
<feature type="domain" description="Reverse transcriptase" evidence="1">
    <location>
        <begin position="296"/>
        <end position="512"/>
    </location>
</feature>